<keyword evidence="2" id="KW-1185">Reference proteome</keyword>
<proteinExistence type="predicted"/>
<dbReference type="RefSeq" id="WP_248868451.1">
    <property type="nucleotide sequence ID" value="NZ_CP086322.1"/>
</dbReference>
<protein>
    <submittedName>
        <fullName evidence="1">Uncharacterized protein</fullName>
    </submittedName>
</protein>
<sequence>MSTAPRGEPADSSADPALAALLRVVDDLAASTHQVGELMLEVAPAYLFDTAAADVLAPLCDAIGEELQHGLGPVRRIMFG</sequence>
<name>A0ABY4MJG0_9ACTN</name>
<organism evidence="1 2">
    <name type="scientific">Streptomyces halobius</name>
    <dbReference type="NCBI Taxonomy" id="2879846"/>
    <lineage>
        <taxon>Bacteria</taxon>
        <taxon>Bacillati</taxon>
        <taxon>Actinomycetota</taxon>
        <taxon>Actinomycetes</taxon>
        <taxon>Kitasatosporales</taxon>
        <taxon>Streptomycetaceae</taxon>
        <taxon>Streptomyces</taxon>
    </lineage>
</organism>
<gene>
    <name evidence="1" type="ORF">K9S39_41615</name>
</gene>
<evidence type="ECO:0000313" key="1">
    <source>
        <dbReference type="EMBL" id="UQA97492.1"/>
    </source>
</evidence>
<dbReference type="EMBL" id="CP086322">
    <property type="protein sequence ID" value="UQA97492.1"/>
    <property type="molecule type" value="Genomic_DNA"/>
</dbReference>
<dbReference type="Proteomes" id="UP000830115">
    <property type="component" value="Chromosome"/>
</dbReference>
<reference evidence="1" key="1">
    <citation type="submission" date="2021-10" db="EMBL/GenBank/DDBJ databases">
        <title>Streptomyces nigrumlapis sp.nov.,an antimicrobial producing actinobacterium isolated from Black Gobi rocks.</title>
        <authorList>
            <person name="Wen Y."/>
            <person name="Zhang W."/>
            <person name="Liu X.G."/>
        </authorList>
    </citation>
    <scope>NUCLEOTIDE SEQUENCE</scope>
    <source>
        <strain evidence="1">ST13-2-2</strain>
    </source>
</reference>
<accession>A0ABY4MJG0</accession>
<evidence type="ECO:0000313" key="2">
    <source>
        <dbReference type="Proteomes" id="UP000830115"/>
    </source>
</evidence>